<accession>A0A507BXH5</accession>
<dbReference type="GO" id="GO:1990904">
    <property type="term" value="C:ribonucleoprotein complex"/>
    <property type="evidence" value="ECO:0007669"/>
    <property type="project" value="UniProtKB-KW"/>
</dbReference>
<dbReference type="OrthoDB" id="9972728at2759"/>
<evidence type="ECO:0000313" key="7">
    <source>
        <dbReference type="Proteomes" id="UP000319731"/>
    </source>
</evidence>
<dbReference type="InterPro" id="IPR036823">
    <property type="entry name" value="Ribosomal_uS7_dom_sf"/>
</dbReference>
<dbReference type="GeneID" id="42004863"/>
<dbReference type="GO" id="GO:0005840">
    <property type="term" value="C:ribosome"/>
    <property type="evidence" value="ECO:0007669"/>
    <property type="project" value="UniProtKB-KW"/>
</dbReference>
<dbReference type="InterPro" id="IPR020606">
    <property type="entry name" value="Ribosomal_uS7_CS"/>
</dbReference>
<protein>
    <recommendedName>
        <fullName evidence="5">Small ribosomal subunit protein uS7 domain-containing protein</fullName>
    </recommendedName>
</protein>
<dbReference type="InterPro" id="IPR000235">
    <property type="entry name" value="Ribosomal_uS7"/>
</dbReference>
<dbReference type="Gene3D" id="1.10.455.10">
    <property type="entry name" value="Ribosomal protein S7 domain"/>
    <property type="match status" value="1"/>
</dbReference>
<dbReference type="RefSeq" id="XP_031024462.1">
    <property type="nucleotide sequence ID" value="XM_031169566.1"/>
</dbReference>
<evidence type="ECO:0000259" key="5">
    <source>
        <dbReference type="Pfam" id="PF00177"/>
    </source>
</evidence>
<dbReference type="Proteomes" id="UP000319731">
    <property type="component" value="Unassembled WGS sequence"/>
</dbReference>
<comment type="caution">
    <text evidence="6">The sequence shown here is derived from an EMBL/GenBank/DDBJ whole genome shotgun (WGS) entry which is preliminary data.</text>
</comment>
<dbReference type="CDD" id="cd14868">
    <property type="entry name" value="uS7_Mitochondria_Fungi"/>
    <property type="match status" value="1"/>
</dbReference>
<dbReference type="PROSITE" id="PS00052">
    <property type="entry name" value="RIBOSOMAL_S7"/>
    <property type="match status" value="1"/>
</dbReference>
<dbReference type="Pfam" id="PF00177">
    <property type="entry name" value="Ribosomal_S7"/>
    <property type="match status" value="1"/>
</dbReference>
<organism evidence="6 7">
    <name type="scientific">Synchytrium microbalum</name>
    <dbReference type="NCBI Taxonomy" id="1806994"/>
    <lineage>
        <taxon>Eukaryota</taxon>
        <taxon>Fungi</taxon>
        <taxon>Fungi incertae sedis</taxon>
        <taxon>Chytridiomycota</taxon>
        <taxon>Chytridiomycota incertae sedis</taxon>
        <taxon>Chytridiomycetes</taxon>
        <taxon>Synchytriales</taxon>
        <taxon>Synchytriaceae</taxon>
        <taxon>Synchytrium</taxon>
    </lineage>
</organism>
<evidence type="ECO:0000313" key="6">
    <source>
        <dbReference type="EMBL" id="TPX33487.1"/>
    </source>
</evidence>
<name>A0A507BXH5_9FUNG</name>
<evidence type="ECO:0000256" key="3">
    <source>
        <dbReference type="ARBA" id="ARBA00023274"/>
    </source>
</evidence>
<gene>
    <name evidence="6" type="ORF">SmJEL517_g03638</name>
</gene>
<dbReference type="GO" id="GO:0003723">
    <property type="term" value="F:RNA binding"/>
    <property type="evidence" value="ECO:0007669"/>
    <property type="project" value="InterPro"/>
</dbReference>
<keyword evidence="2 4" id="KW-0689">Ribosomal protein</keyword>
<dbReference type="AlphaFoldDB" id="A0A507BXH5"/>
<evidence type="ECO:0000256" key="4">
    <source>
        <dbReference type="RuleBase" id="RU003619"/>
    </source>
</evidence>
<dbReference type="InterPro" id="IPR047988">
    <property type="entry name" value="Ribosomal_uS7m_fungi"/>
</dbReference>
<reference evidence="6 7" key="1">
    <citation type="journal article" date="2019" name="Sci. Rep.">
        <title>Comparative genomics of chytrid fungi reveal insights into the obligate biotrophic and pathogenic lifestyle of Synchytrium endobioticum.</title>
        <authorList>
            <person name="van de Vossenberg B.T.L.H."/>
            <person name="Warris S."/>
            <person name="Nguyen H.D.T."/>
            <person name="van Gent-Pelzer M.P.E."/>
            <person name="Joly D.L."/>
            <person name="van de Geest H.C."/>
            <person name="Bonants P.J.M."/>
            <person name="Smith D.S."/>
            <person name="Levesque C.A."/>
            <person name="van der Lee T.A.J."/>
        </authorList>
    </citation>
    <scope>NUCLEOTIDE SEQUENCE [LARGE SCALE GENOMIC DNA]</scope>
    <source>
        <strain evidence="6 7">JEL517</strain>
    </source>
</reference>
<keyword evidence="7" id="KW-1185">Reference proteome</keyword>
<feature type="domain" description="Small ribosomal subunit protein uS7" evidence="5">
    <location>
        <begin position="45"/>
        <end position="199"/>
    </location>
</feature>
<evidence type="ECO:0000256" key="2">
    <source>
        <dbReference type="ARBA" id="ARBA00022980"/>
    </source>
</evidence>
<dbReference type="GO" id="GO:0006412">
    <property type="term" value="P:translation"/>
    <property type="evidence" value="ECO:0007669"/>
    <property type="project" value="InterPro"/>
</dbReference>
<dbReference type="GO" id="GO:0003735">
    <property type="term" value="F:structural constituent of ribosome"/>
    <property type="evidence" value="ECO:0007669"/>
    <property type="project" value="InterPro"/>
</dbReference>
<dbReference type="EMBL" id="QEAO01000020">
    <property type="protein sequence ID" value="TPX33487.1"/>
    <property type="molecule type" value="Genomic_DNA"/>
</dbReference>
<evidence type="ECO:0000256" key="1">
    <source>
        <dbReference type="ARBA" id="ARBA00007151"/>
    </source>
</evidence>
<dbReference type="InterPro" id="IPR023798">
    <property type="entry name" value="Ribosomal_uS7_dom"/>
</dbReference>
<dbReference type="STRING" id="1806994.A0A507BXH5"/>
<keyword evidence="3 4" id="KW-0687">Ribonucleoprotein</keyword>
<comment type="similarity">
    <text evidence="1 4">Belongs to the universal ribosomal protein uS7 family.</text>
</comment>
<proteinExistence type="inferred from homology"/>
<dbReference type="SUPFAM" id="SSF47973">
    <property type="entry name" value="Ribosomal protein S7"/>
    <property type="match status" value="1"/>
</dbReference>
<sequence>MSWFRALASRRVTDASASLYSTSRIRGLASGITSRPNLDTSSTIATTKSIIPDVATTASNYQADPLVEQVVNNIMKHGKKTLARRLVSDALLYIQRISKTGDAASNPRNILSQAVDIASPLVKIASMKRGAKTIHHPRPISEHVRRRTGILWIVQAAKSRGKGKPFPERFGNEVLAVLSGESSALQKKLNLHKMALANRSNVIMQDRKIGGGSR</sequence>
<dbReference type="PANTHER" id="PTHR11205">
    <property type="entry name" value="RIBOSOMAL PROTEIN S7"/>
    <property type="match status" value="1"/>
</dbReference>